<evidence type="ECO:0000313" key="2">
    <source>
        <dbReference type="EMBL" id="KAL3502647.1"/>
    </source>
</evidence>
<gene>
    <name evidence="2" type="ORF">ACH5RR_037096</name>
</gene>
<comment type="caution">
    <text evidence="2">The sequence shown here is derived from an EMBL/GenBank/DDBJ whole genome shotgun (WGS) entry which is preliminary data.</text>
</comment>
<name>A0ABD2Y540_9GENT</name>
<evidence type="ECO:0000313" key="3">
    <source>
        <dbReference type="Proteomes" id="UP001630127"/>
    </source>
</evidence>
<evidence type="ECO:0000256" key="1">
    <source>
        <dbReference type="SAM" id="MobiDB-lite"/>
    </source>
</evidence>
<protein>
    <submittedName>
        <fullName evidence="2">Uncharacterized protein</fullName>
    </submittedName>
</protein>
<feature type="region of interest" description="Disordered" evidence="1">
    <location>
        <begin position="1"/>
        <end position="72"/>
    </location>
</feature>
<proteinExistence type="predicted"/>
<sequence length="72" mass="7823">MATAAVVKYQKNEALDPELEHQTYQASGHEKLGTQGSDVQQNEDPAQATQKDIAQAVEGQEAKDIDHGDDDD</sequence>
<dbReference type="Proteomes" id="UP001630127">
    <property type="component" value="Unassembled WGS sequence"/>
</dbReference>
<dbReference type="EMBL" id="JBJUIK010000015">
    <property type="protein sequence ID" value="KAL3502647.1"/>
    <property type="molecule type" value="Genomic_DNA"/>
</dbReference>
<keyword evidence="3" id="KW-1185">Reference proteome</keyword>
<organism evidence="2 3">
    <name type="scientific">Cinchona calisaya</name>
    <dbReference type="NCBI Taxonomy" id="153742"/>
    <lineage>
        <taxon>Eukaryota</taxon>
        <taxon>Viridiplantae</taxon>
        <taxon>Streptophyta</taxon>
        <taxon>Embryophyta</taxon>
        <taxon>Tracheophyta</taxon>
        <taxon>Spermatophyta</taxon>
        <taxon>Magnoliopsida</taxon>
        <taxon>eudicotyledons</taxon>
        <taxon>Gunneridae</taxon>
        <taxon>Pentapetalae</taxon>
        <taxon>asterids</taxon>
        <taxon>lamiids</taxon>
        <taxon>Gentianales</taxon>
        <taxon>Rubiaceae</taxon>
        <taxon>Cinchonoideae</taxon>
        <taxon>Cinchoneae</taxon>
        <taxon>Cinchona</taxon>
    </lineage>
</organism>
<accession>A0ABD2Y540</accession>
<feature type="compositionally biased region" description="Basic and acidic residues" evidence="1">
    <location>
        <begin position="10"/>
        <end position="21"/>
    </location>
</feature>
<feature type="compositionally biased region" description="Polar residues" evidence="1">
    <location>
        <begin position="34"/>
        <end position="52"/>
    </location>
</feature>
<reference evidence="2 3" key="1">
    <citation type="submission" date="2024-11" db="EMBL/GenBank/DDBJ databases">
        <title>A near-complete genome assembly of Cinchona calisaya.</title>
        <authorList>
            <person name="Lian D.C."/>
            <person name="Zhao X.W."/>
            <person name="Wei L."/>
        </authorList>
    </citation>
    <scope>NUCLEOTIDE SEQUENCE [LARGE SCALE GENOMIC DNA]</scope>
    <source>
        <tissue evidence="2">Nenye</tissue>
    </source>
</reference>
<dbReference type="AlphaFoldDB" id="A0ABD2Y540"/>